<dbReference type="InterPro" id="IPR029039">
    <property type="entry name" value="Flavoprotein-like_sf"/>
</dbReference>
<gene>
    <name evidence="7" type="ORF">XD72_0595</name>
    <name evidence="8" type="ORF">XE07_0893</name>
</gene>
<protein>
    <submittedName>
        <fullName evidence="8">NADPH-dependent FMN reductase</fullName>
    </submittedName>
</protein>
<evidence type="ECO:0000313" key="7">
    <source>
        <dbReference type="EMBL" id="KUK44996.1"/>
    </source>
</evidence>
<evidence type="ECO:0000256" key="3">
    <source>
        <dbReference type="ARBA" id="ARBA00022630"/>
    </source>
</evidence>
<organism evidence="8 9">
    <name type="scientific">Methanothrix harundinacea</name>
    <dbReference type="NCBI Taxonomy" id="301375"/>
    <lineage>
        <taxon>Archaea</taxon>
        <taxon>Methanobacteriati</taxon>
        <taxon>Methanobacteriota</taxon>
        <taxon>Stenosarchaea group</taxon>
        <taxon>Methanomicrobia</taxon>
        <taxon>Methanotrichales</taxon>
        <taxon>Methanotrichaceae</taxon>
        <taxon>Methanothrix</taxon>
    </lineage>
</organism>
<accession>A0A117MCL1</accession>
<dbReference type="PATRIC" id="fig|301375.6.peg.2256"/>
<dbReference type="PANTHER" id="PTHR43278">
    <property type="entry name" value="NAD(P)H-DEPENDENT FMN-CONTAINING OXIDOREDUCTASE YWQN-RELATED"/>
    <property type="match status" value="1"/>
</dbReference>
<dbReference type="PANTHER" id="PTHR43278:SF3">
    <property type="entry name" value="IRON-SULFUR FLAVOPROTEIN MJ0731"/>
    <property type="match status" value="1"/>
</dbReference>
<sequence length="175" mass="19091">MLEERGFETAFFGVRGKKISPCLHCDFCLKNKECRIKDDMYEVYPLLREADGIVFATPVYNGALSAQTKAVMDRCRALAAADFDVFRGKIGMAIAVGGDRMGGQELAITQIITFYVLNGIVPVGGGAFGANLGATFWSKDTLEGVAEDQEGFRTLKKTVRRFSDHMMGATGGKEK</sequence>
<evidence type="ECO:0000256" key="5">
    <source>
        <dbReference type="ARBA" id="ARBA00038292"/>
    </source>
</evidence>
<comment type="caution">
    <text evidence="8">The sequence shown here is derived from an EMBL/GenBank/DDBJ whole genome shotgun (WGS) entry which is preliminary data.</text>
</comment>
<comment type="cofactor">
    <cofactor evidence="1">
        <name>FMN</name>
        <dbReference type="ChEBI" id="CHEBI:58210"/>
    </cofactor>
</comment>
<evidence type="ECO:0000313" key="9">
    <source>
        <dbReference type="Proteomes" id="UP000053961"/>
    </source>
</evidence>
<dbReference type="GO" id="GO:0016491">
    <property type="term" value="F:oxidoreductase activity"/>
    <property type="evidence" value="ECO:0007669"/>
    <property type="project" value="InterPro"/>
</dbReference>
<dbReference type="EMBL" id="LGFT01000010">
    <property type="protein sequence ID" value="KUK44996.1"/>
    <property type="molecule type" value="Genomic_DNA"/>
</dbReference>
<keyword evidence="4" id="KW-0288">FMN</keyword>
<dbReference type="InterPro" id="IPR005025">
    <property type="entry name" value="FMN_Rdtase-like_dom"/>
</dbReference>
<reference evidence="8" key="1">
    <citation type="journal article" date="2015" name="MBio">
        <title>Genome-resolved metagenomic analysis reveals roles for candidate phyla and other microbial community members in biogeochemical transformations in oil reservoirs.</title>
        <authorList>
            <person name="Hu P."/>
            <person name="Tom L."/>
            <person name="Singh A."/>
            <person name="Thomas B.C."/>
            <person name="Baker B.J."/>
            <person name="Piceno Y.M."/>
            <person name="Andersen G.L."/>
            <person name="Banfield J.F."/>
        </authorList>
    </citation>
    <scope>NUCLEOTIDE SEQUENCE [LARGE SCALE GENOMIC DNA]</scope>
    <source>
        <strain evidence="8">56_747</strain>
    </source>
</reference>
<evidence type="ECO:0000313" key="10">
    <source>
        <dbReference type="Proteomes" id="UP000057043"/>
    </source>
</evidence>
<dbReference type="InterPro" id="IPR051796">
    <property type="entry name" value="ISF_SsuE-like"/>
</dbReference>
<evidence type="ECO:0000256" key="1">
    <source>
        <dbReference type="ARBA" id="ARBA00001917"/>
    </source>
</evidence>
<reference evidence="9 10" key="2">
    <citation type="journal article" date="2015" name="MBio">
        <title>Genome-Resolved Metagenomic Analysis Reveals Roles for Candidate Phyla and Other Microbial Community Members in Biogeochemical Transformations in Oil Reservoirs.</title>
        <authorList>
            <person name="Hu P."/>
            <person name="Tom L."/>
            <person name="Singh A."/>
            <person name="Thomas B.C."/>
            <person name="Baker B.J."/>
            <person name="Piceno Y.M."/>
            <person name="Andersen G.L."/>
            <person name="Banfield J.F."/>
        </authorList>
    </citation>
    <scope>NUCLEOTIDE SEQUENCE [LARGE SCALE GENOMIC DNA]</scope>
    <source>
        <strain evidence="7">57_489</strain>
    </source>
</reference>
<comment type="similarity">
    <text evidence="5">Belongs to the SsuE family. Isf subfamily.</text>
</comment>
<dbReference type="SUPFAM" id="SSF52218">
    <property type="entry name" value="Flavoproteins"/>
    <property type="match status" value="1"/>
</dbReference>
<evidence type="ECO:0000313" key="8">
    <source>
        <dbReference type="EMBL" id="KUK96684.1"/>
    </source>
</evidence>
<keyword evidence="3" id="KW-0285">Flavoprotein</keyword>
<feature type="domain" description="NADPH-dependent FMN reductase-like" evidence="6">
    <location>
        <begin position="2"/>
        <end position="130"/>
    </location>
</feature>
<evidence type="ECO:0000256" key="2">
    <source>
        <dbReference type="ARBA" id="ARBA00001966"/>
    </source>
</evidence>
<dbReference type="Proteomes" id="UP000053961">
    <property type="component" value="Unassembled WGS sequence"/>
</dbReference>
<dbReference type="AlphaFoldDB" id="A0A117MCL1"/>
<dbReference type="Proteomes" id="UP000057043">
    <property type="component" value="Unassembled WGS sequence"/>
</dbReference>
<name>A0A117MCL1_9EURY</name>
<comment type="cofactor">
    <cofactor evidence="2">
        <name>[4Fe-4S] cluster</name>
        <dbReference type="ChEBI" id="CHEBI:49883"/>
    </cofactor>
</comment>
<evidence type="ECO:0000259" key="6">
    <source>
        <dbReference type="Pfam" id="PF03358"/>
    </source>
</evidence>
<dbReference type="Gene3D" id="3.40.50.360">
    <property type="match status" value="1"/>
</dbReference>
<dbReference type="Pfam" id="PF03358">
    <property type="entry name" value="FMN_red"/>
    <property type="match status" value="1"/>
</dbReference>
<dbReference type="EMBL" id="LGHB01000009">
    <property type="protein sequence ID" value="KUK96684.1"/>
    <property type="molecule type" value="Genomic_DNA"/>
</dbReference>
<proteinExistence type="inferred from homology"/>
<evidence type="ECO:0000256" key="4">
    <source>
        <dbReference type="ARBA" id="ARBA00022643"/>
    </source>
</evidence>